<keyword evidence="7" id="KW-0067">ATP-binding</keyword>
<evidence type="ECO:0000256" key="10">
    <source>
        <dbReference type="PROSITE-ProRule" id="PRU00708"/>
    </source>
</evidence>
<comment type="catalytic activity">
    <reaction evidence="9">
        <text>L-seryl-[protein] + ATP = O-phospho-L-seryl-[protein] + ADP + H(+)</text>
        <dbReference type="Rhea" id="RHEA:17989"/>
        <dbReference type="Rhea" id="RHEA-COMP:9863"/>
        <dbReference type="Rhea" id="RHEA-COMP:11604"/>
        <dbReference type="ChEBI" id="CHEBI:15378"/>
        <dbReference type="ChEBI" id="CHEBI:29999"/>
        <dbReference type="ChEBI" id="CHEBI:30616"/>
        <dbReference type="ChEBI" id="CHEBI:83421"/>
        <dbReference type="ChEBI" id="CHEBI:456216"/>
        <dbReference type="EC" id="2.7.11.1"/>
    </reaction>
</comment>
<dbReference type="Gene3D" id="1.10.510.10">
    <property type="entry name" value="Transferase(Phosphotransferase) domain 1"/>
    <property type="match status" value="1"/>
</dbReference>
<keyword evidence="2" id="KW-0723">Serine/threonine-protein kinase</keyword>
<dbReference type="InterPro" id="IPR018934">
    <property type="entry name" value="RIO_dom"/>
</dbReference>
<keyword evidence="4" id="KW-0677">Repeat</keyword>
<dbReference type="PROSITE" id="PS51375">
    <property type="entry name" value="PPR"/>
    <property type="match status" value="5"/>
</dbReference>
<evidence type="ECO:0000256" key="6">
    <source>
        <dbReference type="ARBA" id="ARBA00022777"/>
    </source>
</evidence>
<dbReference type="Pfam" id="PF13041">
    <property type="entry name" value="PPR_2"/>
    <property type="match status" value="2"/>
</dbReference>
<keyword evidence="5" id="KW-0547">Nucleotide-binding</keyword>
<comment type="catalytic activity">
    <reaction evidence="8">
        <text>L-threonyl-[protein] + ATP = O-phospho-L-threonyl-[protein] + ADP + H(+)</text>
        <dbReference type="Rhea" id="RHEA:46608"/>
        <dbReference type="Rhea" id="RHEA-COMP:11060"/>
        <dbReference type="Rhea" id="RHEA-COMP:11605"/>
        <dbReference type="ChEBI" id="CHEBI:15378"/>
        <dbReference type="ChEBI" id="CHEBI:30013"/>
        <dbReference type="ChEBI" id="CHEBI:30616"/>
        <dbReference type="ChEBI" id="CHEBI:61977"/>
        <dbReference type="ChEBI" id="CHEBI:456216"/>
        <dbReference type="EC" id="2.7.11.1"/>
    </reaction>
</comment>
<dbReference type="GO" id="GO:0004674">
    <property type="term" value="F:protein serine/threonine kinase activity"/>
    <property type="evidence" value="ECO:0007669"/>
    <property type="project" value="UniProtKB-KW"/>
</dbReference>
<dbReference type="InterPro" id="IPR011990">
    <property type="entry name" value="TPR-like_helical_dom_sf"/>
</dbReference>
<dbReference type="AlphaFoldDB" id="A0ABD1M460"/>
<dbReference type="EMBL" id="JBGMDY010000006">
    <property type="protein sequence ID" value="KAL2330333.1"/>
    <property type="molecule type" value="Genomic_DNA"/>
</dbReference>
<dbReference type="InterPro" id="IPR046960">
    <property type="entry name" value="PPR_At4g14850-like_plant"/>
</dbReference>
<dbReference type="Pfam" id="PF01535">
    <property type="entry name" value="PPR"/>
    <property type="match status" value="5"/>
</dbReference>
<evidence type="ECO:0000259" key="11">
    <source>
        <dbReference type="Pfam" id="PF01163"/>
    </source>
</evidence>
<evidence type="ECO:0000256" key="5">
    <source>
        <dbReference type="ARBA" id="ARBA00022741"/>
    </source>
</evidence>
<protein>
    <recommendedName>
        <fullName evidence="1">non-specific serine/threonine protein kinase</fullName>
        <ecNumber evidence="1">2.7.11.1</ecNumber>
    </recommendedName>
</protein>
<dbReference type="FunFam" id="1.25.40.10:FF:000427">
    <property type="entry name" value="Pentatricopeptide repeat-containing protein chloroplastic"/>
    <property type="match status" value="1"/>
</dbReference>
<dbReference type="FunFam" id="1.25.40.10:FF:000348">
    <property type="entry name" value="Pentatricopeptide repeat-containing protein chloroplastic"/>
    <property type="match status" value="1"/>
</dbReference>
<keyword evidence="3" id="KW-0808">Transferase</keyword>
<reference evidence="12 13" key="1">
    <citation type="submission" date="2024-08" db="EMBL/GenBank/DDBJ databases">
        <title>Insights into the chromosomal genome structure of Flemingia macrophylla.</title>
        <authorList>
            <person name="Ding Y."/>
            <person name="Zhao Y."/>
            <person name="Bi W."/>
            <person name="Wu M."/>
            <person name="Zhao G."/>
            <person name="Gong Y."/>
            <person name="Li W."/>
            <person name="Zhang P."/>
        </authorList>
    </citation>
    <scope>NUCLEOTIDE SEQUENCE [LARGE SCALE GENOMIC DNA]</scope>
    <source>
        <strain evidence="12">DYQJB</strain>
        <tissue evidence="12">Leaf</tissue>
    </source>
</reference>
<dbReference type="NCBIfam" id="TIGR00756">
    <property type="entry name" value="PPR"/>
    <property type="match status" value="7"/>
</dbReference>
<dbReference type="InterPro" id="IPR002885">
    <property type="entry name" value="PPR_rpt"/>
</dbReference>
<evidence type="ECO:0000256" key="8">
    <source>
        <dbReference type="ARBA" id="ARBA00047899"/>
    </source>
</evidence>
<name>A0ABD1M460_9FABA</name>
<feature type="repeat" description="PPR" evidence="10">
    <location>
        <begin position="274"/>
        <end position="308"/>
    </location>
</feature>
<dbReference type="Proteomes" id="UP001603857">
    <property type="component" value="Unassembled WGS sequence"/>
</dbReference>
<proteinExistence type="predicted"/>
<dbReference type="Pfam" id="PF01163">
    <property type="entry name" value="RIO1"/>
    <property type="match status" value="1"/>
</dbReference>
<gene>
    <name evidence="12" type="ORF">Fmac_017914</name>
</gene>
<evidence type="ECO:0000256" key="4">
    <source>
        <dbReference type="ARBA" id="ARBA00022737"/>
    </source>
</evidence>
<evidence type="ECO:0000313" key="13">
    <source>
        <dbReference type="Proteomes" id="UP001603857"/>
    </source>
</evidence>
<feature type="repeat" description="PPR" evidence="10">
    <location>
        <begin position="344"/>
        <end position="374"/>
    </location>
</feature>
<dbReference type="EC" id="2.7.11.1" evidence="1"/>
<dbReference type="Gene3D" id="1.25.40.10">
    <property type="entry name" value="Tetratricopeptide repeat domain"/>
    <property type="match status" value="4"/>
</dbReference>
<dbReference type="Pfam" id="PF20431">
    <property type="entry name" value="E_motif"/>
    <property type="match status" value="1"/>
</dbReference>
<evidence type="ECO:0000256" key="7">
    <source>
        <dbReference type="ARBA" id="ARBA00022840"/>
    </source>
</evidence>
<feature type="repeat" description="PPR" evidence="10">
    <location>
        <begin position="243"/>
        <end position="273"/>
    </location>
</feature>
<dbReference type="FunFam" id="1.25.40.10:FF:000090">
    <property type="entry name" value="Pentatricopeptide repeat-containing protein, chloroplastic"/>
    <property type="match status" value="1"/>
</dbReference>
<dbReference type="PANTHER" id="PTHR47926:SF440">
    <property type="entry name" value="REPEAT-CONTAINING PROTEIN, PUTATIVE-RELATED"/>
    <property type="match status" value="1"/>
</dbReference>
<dbReference type="Pfam" id="PF12854">
    <property type="entry name" value="PPR_1"/>
    <property type="match status" value="2"/>
</dbReference>
<feature type="repeat" description="PPR" evidence="10">
    <location>
        <begin position="142"/>
        <end position="176"/>
    </location>
</feature>
<keyword evidence="13" id="KW-1185">Reference proteome</keyword>
<evidence type="ECO:0000256" key="1">
    <source>
        <dbReference type="ARBA" id="ARBA00012513"/>
    </source>
</evidence>
<dbReference type="InterPro" id="IPR046848">
    <property type="entry name" value="E_motif"/>
</dbReference>
<feature type="repeat" description="PPR" evidence="10">
    <location>
        <begin position="375"/>
        <end position="409"/>
    </location>
</feature>
<dbReference type="PANTHER" id="PTHR47926">
    <property type="entry name" value="PENTATRICOPEPTIDE REPEAT-CONTAINING PROTEIN"/>
    <property type="match status" value="1"/>
</dbReference>
<sequence length="658" mass="73460">MANPNLKTEPSTIYNLLKSYALSPSNILKAQNIFQQIHRPTLSFWNIMIRGWSHSDQPIEAIRTYNLMYRQGLLGNNLTYPFLFKACARVSNVSCGTTLHARVLKLGFDPLVFVSNALIHMYASCGLLGFARKVFDEMPQRDLVSWNSLICGYSQCKRFREVLGVFEAMRVTGVKGDAVTMVKVVLACSFLGEWGLADALVDYIEENNVEMDVYLGNTLIDMYGRRGLVRLARGVFDRMQLRNLVSWNAMIMGYGKAGDLAAAQELFDAMPQRDVISWTSMITGYSQASRFTEAVRLFKEMMEAKVKPDEITVASVLSACAHIGSIDVGEAVHDYIRKYDVKADVYVGNALIDMYCKCGVVEKALEVFKEMGTKDSVSWTSIIAGLAVNGFADSALDYFSQMLKEGVWPSHGAFVGILLACAHAGLVDKGLEYFESMEKVYGLKPEMKHYGCVVDLLSRSGQLKRAYEFIKEMPVAPDVVVWRILLSASQIHGNVPLAEIATEKLLELDPSNSGNYILSSNTYAGSNRWEEVVKMRGLMEKSNVQKPSAICGSVRDMAIGKTKTTEKADRPTVEQIIIAMRTLYQKCKLVHGGLSEYNILHYEPSPFTYGAFPQSILVFRSRHSLIKPNTLLSAAEPNPSFDAQVFDELLIGVCRRMR</sequence>
<evidence type="ECO:0000256" key="3">
    <source>
        <dbReference type="ARBA" id="ARBA00022679"/>
    </source>
</evidence>
<organism evidence="12 13">
    <name type="scientific">Flemingia macrophylla</name>
    <dbReference type="NCBI Taxonomy" id="520843"/>
    <lineage>
        <taxon>Eukaryota</taxon>
        <taxon>Viridiplantae</taxon>
        <taxon>Streptophyta</taxon>
        <taxon>Embryophyta</taxon>
        <taxon>Tracheophyta</taxon>
        <taxon>Spermatophyta</taxon>
        <taxon>Magnoliopsida</taxon>
        <taxon>eudicotyledons</taxon>
        <taxon>Gunneridae</taxon>
        <taxon>Pentapetalae</taxon>
        <taxon>rosids</taxon>
        <taxon>fabids</taxon>
        <taxon>Fabales</taxon>
        <taxon>Fabaceae</taxon>
        <taxon>Papilionoideae</taxon>
        <taxon>50 kb inversion clade</taxon>
        <taxon>NPAAA clade</taxon>
        <taxon>indigoferoid/millettioid clade</taxon>
        <taxon>Phaseoleae</taxon>
        <taxon>Flemingia</taxon>
    </lineage>
</organism>
<evidence type="ECO:0000313" key="12">
    <source>
        <dbReference type="EMBL" id="KAL2330333.1"/>
    </source>
</evidence>
<keyword evidence="6" id="KW-0418">Kinase</keyword>
<evidence type="ECO:0000256" key="2">
    <source>
        <dbReference type="ARBA" id="ARBA00022527"/>
    </source>
</evidence>
<feature type="domain" description="RIO-type" evidence="11">
    <location>
        <begin position="561"/>
        <end position="604"/>
    </location>
</feature>
<evidence type="ECO:0000256" key="9">
    <source>
        <dbReference type="ARBA" id="ARBA00048679"/>
    </source>
</evidence>
<dbReference type="GO" id="GO:0005524">
    <property type="term" value="F:ATP binding"/>
    <property type="evidence" value="ECO:0007669"/>
    <property type="project" value="UniProtKB-KW"/>
</dbReference>
<comment type="caution">
    <text evidence="12">The sequence shown here is derived from an EMBL/GenBank/DDBJ whole genome shotgun (WGS) entry which is preliminary data.</text>
</comment>
<accession>A0ABD1M460</accession>